<comment type="caution">
    <text evidence="4">The sequence shown here is derived from an EMBL/GenBank/DDBJ whole genome shotgun (WGS) entry which is preliminary data.</text>
</comment>
<reference evidence="4" key="1">
    <citation type="journal article" date="2022" name="Int. J. Mol. Sci.">
        <title>Draft Genome of Tanacetum Coccineum: Genomic Comparison of Closely Related Tanacetum-Family Plants.</title>
        <authorList>
            <person name="Yamashiro T."/>
            <person name="Shiraishi A."/>
            <person name="Nakayama K."/>
            <person name="Satake H."/>
        </authorList>
    </citation>
    <scope>NUCLEOTIDE SEQUENCE</scope>
</reference>
<keyword evidence="1" id="KW-0863">Zinc-finger</keyword>
<evidence type="ECO:0000259" key="3">
    <source>
        <dbReference type="PROSITE" id="PS50966"/>
    </source>
</evidence>
<reference evidence="4" key="2">
    <citation type="submission" date="2022-01" db="EMBL/GenBank/DDBJ databases">
        <authorList>
            <person name="Yamashiro T."/>
            <person name="Shiraishi A."/>
            <person name="Satake H."/>
            <person name="Nakayama K."/>
        </authorList>
    </citation>
    <scope>NUCLEOTIDE SEQUENCE</scope>
</reference>
<organism evidence="4 5">
    <name type="scientific">Tanacetum coccineum</name>
    <dbReference type="NCBI Taxonomy" id="301880"/>
    <lineage>
        <taxon>Eukaryota</taxon>
        <taxon>Viridiplantae</taxon>
        <taxon>Streptophyta</taxon>
        <taxon>Embryophyta</taxon>
        <taxon>Tracheophyta</taxon>
        <taxon>Spermatophyta</taxon>
        <taxon>Magnoliopsida</taxon>
        <taxon>eudicotyledons</taxon>
        <taxon>Gunneridae</taxon>
        <taxon>Pentapetalae</taxon>
        <taxon>asterids</taxon>
        <taxon>campanulids</taxon>
        <taxon>Asterales</taxon>
        <taxon>Asteraceae</taxon>
        <taxon>Asteroideae</taxon>
        <taxon>Anthemideae</taxon>
        <taxon>Anthemidinae</taxon>
        <taxon>Tanacetum</taxon>
    </lineage>
</organism>
<evidence type="ECO:0000313" key="5">
    <source>
        <dbReference type="Proteomes" id="UP001151760"/>
    </source>
</evidence>
<evidence type="ECO:0000313" key="4">
    <source>
        <dbReference type="EMBL" id="GJT44282.1"/>
    </source>
</evidence>
<sequence length="317" mass="35716">MSASSGNDLAFEVNNDGVTGDGIAGDEANLDEEVRARKLLDKGKGIMIQEDNPKRKRKSLPKGNGIEIDENDNQSLIDESESKTDCDFGTHIPNHIDVGLDYNMHSDSESNYSQRFVDYLSDGEEHVIQLTKRESEAKTLPKTPLFWHVIPAGGNLYEVRNGYQAFKVDKSLRTCSCRIWKVSRIACPHVVHLSLQSILDSIQRHLLLARMWFCEYIADVEGSNAPEVEVDNVGHVRGSSVADARVSGKDNVVQTRREKSVMFTYIVESSVEGSCGDKVVQQRAYNLDVRLRNKNREDCNTRLQLIMIDNKKEEERA</sequence>
<evidence type="ECO:0000256" key="2">
    <source>
        <dbReference type="SAM" id="MobiDB-lite"/>
    </source>
</evidence>
<keyword evidence="1" id="KW-0479">Metal-binding</keyword>
<name>A0ABQ5E0W8_9ASTR</name>
<protein>
    <submittedName>
        <fullName evidence="4">Pentatricopeptide repeat-containing protein</fullName>
    </submittedName>
</protein>
<gene>
    <name evidence="4" type="ORF">Tco_0952997</name>
</gene>
<keyword evidence="5" id="KW-1185">Reference proteome</keyword>
<evidence type="ECO:0000256" key="1">
    <source>
        <dbReference type="PROSITE-ProRule" id="PRU00325"/>
    </source>
</evidence>
<dbReference type="InterPro" id="IPR007527">
    <property type="entry name" value="Znf_SWIM"/>
</dbReference>
<keyword evidence="1" id="KW-0862">Zinc</keyword>
<proteinExistence type="predicted"/>
<accession>A0ABQ5E0W8</accession>
<feature type="region of interest" description="Disordered" evidence="2">
    <location>
        <begin position="45"/>
        <end position="76"/>
    </location>
</feature>
<dbReference type="PROSITE" id="PS50966">
    <property type="entry name" value="ZF_SWIM"/>
    <property type="match status" value="1"/>
</dbReference>
<feature type="domain" description="SWIM-type" evidence="3">
    <location>
        <begin position="166"/>
        <end position="198"/>
    </location>
</feature>
<dbReference type="Proteomes" id="UP001151760">
    <property type="component" value="Unassembled WGS sequence"/>
</dbReference>
<dbReference type="EMBL" id="BQNB010015799">
    <property type="protein sequence ID" value="GJT44282.1"/>
    <property type="molecule type" value="Genomic_DNA"/>
</dbReference>
<feature type="region of interest" description="Disordered" evidence="2">
    <location>
        <begin position="1"/>
        <end position="29"/>
    </location>
</feature>